<dbReference type="Proteomes" id="UP000887577">
    <property type="component" value="Unplaced"/>
</dbReference>
<dbReference type="PANTHER" id="PTHR11567">
    <property type="entry name" value="ACID PHOSPHATASE-RELATED"/>
    <property type="match status" value="1"/>
</dbReference>
<dbReference type="PROSITE" id="PS00616">
    <property type="entry name" value="HIS_ACID_PHOSPHAT_1"/>
    <property type="match status" value="1"/>
</dbReference>
<protein>
    <submittedName>
        <fullName evidence="6">Acid phosphatase</fullName>
    </submittedName>
</protein>
<name>A0A914Z027_9BILA</name>
<reference evidence="6" key="1">
    <citation type="submission" date="2022-11" db="UniProtKB">
        <authorList>
            <consortium name="WormBaseParasite"/>
        </authorList>
    </citation>
    <scope>IDENTIFICATION</scope>
</reference>
<evidence type="ECO:0000256" key="3">
    <source>
        <dbReference type="SAM" id="MobiDB-lite"/>
    </source>
</evidence>
<proteinExistence type="inferred from homology"/>
<accession>A0A914Z027</accession>
<dbReference type="GO" id="GO:0003993">
    <property type="term" value="F:acid phosphatase activity"/>
    <property type="evidence" value="ECO:0007669"/>
    <property type="project" value="UniProtKB-EC"/>
</dbReference>
<evidence type="ECO:0000256" key="4">
    <source>
        <dbReference type="SAM" id="Phobius"/>
    </source>
</evidence>
<dbReference type="Gene3D" id="3.40.50.1240">
    <property type="entry name" value="Phosphoglycerate mutase-like"/>
    <property type="match status" value="1"/>
</dbReference>
<dbReference type="CDD" id="cd07061">
    <property type="entry name" value="HP_HAP_like"/>
    <property type="match status" value="1"/>
</dbReference>
<dbReference type="InterPro" id="IPR033379">
    <property type="entry name" value="Acid_Pase_AS"/>
</dbReference>
<comment type="catalytic activity">
    <reaction evidence="1">
        <text>a phosphate monoester + H2O = an alcohol + phosphate</text>
        <dbReference type="Rhea" id="RHEA:15017"/>
        <dbReference type="ChEBI" id="CHEBI:15377"/>
        <dbReference type="ChEBI" id="CHEBI:30879"/>
        <dbReference type="ChEBI" id="CHEBI:43474"/>
        <dbReference type="ChEBI" id="CHEBI:67140"/>
        <dbReference type="EC" id="3.1.3.2"/>
    </reaction>
</comment>
<evidence type="ECO:0000256" key="2">
    <source>
        <dbReference type="ARBA" id="ARBA00005375"/>
    </source>
</evidence>
<dbReference type="InterPro" id="IPR000560">
    <property type="entry name" value="His_Pase_clade-2"/>
</dbReference>
<evidence type="ECO:0000313" key="5">
    <source>
        <dbReference type="Proteomes" id="UP000887577"/>
    </source>
</evidence>
<organism evidence="5 6">
    <name type="scientific">Panagrolaimus superbus</name>
    <dbReference type="NCBI Taxonomy" id="310955"/>
    <lineage>
        <taxon>Eukaryota</taxon>
        <taxon>Metazoa</taxon>
        <taxon>Ecdysozoa</taxon>
        <taxon>Nematoda</taxon>
        <taxon>Chromadorea</taxon>
        <taxon>Rhabditida</taxon>
        <taxon>Tylenchina</taxon>
        <taxon>Panagrolaimomorpha</taxon>
        <taxon>Panagrolaimoidea</taxon>
        <taxon>Panagrolaimidae</taxon>
        <taxon>Panagrolaimus</taxon>
    </lineage>
</organism>
<keyword evidence="4" id="KW-0472">Membrane</keyword>
<dbReference type="InterPro" id="IPR050645">
    <property type="entry name" value="Histidine_acid_phosphatase"/>
</dbReference>
<dbReference type="Pfam" id="PF00328">
    <property type="entry name" value="His_Phos_2"/>
    <property type="match status" value="1"/>
</dbReference>
<feature type="transmembrane region" description="Helical" evidence="4">
    <location>
        <begin position="6"/>
        <end position="22"/>
    </location>
</feature>
<comment type="similarity">
    <text evidence="2">Belongs to the histidine acid phosphatase family.</text>
</comment>
<dbReference type="AlphaFoldDB" id="A0A914Z027"/>
<keyword evidence="4" id="KW-1133">Transmembrane helix</keyword>
<feature type="region of interest" description="Disordered" evidence="3">
    <location>
        <begin position="376"/>
        <end position="406"/>
    </location>
</feature>
<dbReference type="WBParaSite" id="PSU_v2.g5529.t1">
    <property type="protein sequence ID" value="PSU_v2.g5529.t1"/>
    <property type="gene ID" value="PSU_v2.g5529"/>
</dbReference>
<keyword evidence="4" id="KW-0812">Transmembrane</keyword>
<dbReference type="SUPFAM" id="SSF53254">
    <property type="entry name" value="Phosphoglycerate mutase-like"/>
    <property type="match status" value="1"/>
</dbReference>
<evidence type="ECO:0000256" key="1">
    <source>
        <dbReference type="ARBA" id="ARBA00000032"/>
    </source>
</evidence>
<keyword evidence="5" id="KW-1185">Reference proteome</keyword>
<dbReference type="PANTHER" id="PTHR11567:SF210">
    <property type="entry name" value="ACID PHOSPHATASE 5-RELATED"/>
    <property type="match status" value="1"/>
</dbReference>
<dbReference type="InterPro" id="IPR029033">
    <property type="entry name" value="His_PPase_superfam"/>
</dbReference>
<sequence>MLTRFLFHHSFFIFSSIFFSFVQTRELRFVQAIWRHGDRAPGKLPYPNDQYNEDYWPRGWEQLTNLGAAQLEELGNFFRNRYVGKFVNETFKASEIYILSSESDRATASAQAFTDGMFQLNQCNSNGGARMAPVPIHTTGTEDEDFLLKPTSTDCPEYDQYFTENASGFLNELATKYADLYTFLSNVTGFGPGITTDNVADLSNVKREMAHNLTQPEWFNQIWPQYDGNTTLDIISEIDRQVRLNEFSSDNLHKFRGGFLLGDWLQRIKRVANKSQSNPSKMLLYSSHDGTLLSLLYSLKVADGEQIPYAAAVIMEIYEGDVGSFEVEIYYRKNGDLLPRIVPGCDQACPVDKLYGILKENAYFSLDKVLKKCKVGKNNADNNRDNDKKKHDKHKNNKKDSSEEND</sequence>
<evidence type="ECO:0000313" key="6">
    <source>
        <dbReference type="WBParaSite" id="PSU_v2.g5529.t1"/>
    </source>
</evidence>